<evidence type="ECO:0000256" key="2">
    <source>
        <dbReference type="ARBA" id="ARBA00022679"/>
    </source>
</evidence>
<dbReference type="FunFam" id="3.40.50.150:FF:000029">
    <property type="entry name" value="Protein arginine N-methyltransferase 5"/>
    <property type="match status" value="1"/>
</dbReference>
<feature type="domain" description="PRMT5 TIM barrel" evidence="9">
    <location>
        <begin position="38"/>
        <end position="303"/>
    </location>
</feature>
<dbReference type="PIRSF" id="PIRSF015894">
    <property type="entry name" value="Skb1_MeTrfase"/>
    <property type="match status" value="1"/>
</dbReference>
<feature type="domain" description="PRMT5 oligomerisation" evidence="10">
    <location>
        <begin position="497"/>
        <end position="586"/>
    </location>
</feature>
<dbReference type="GO" id="GO:0032259">
    <property type="term" value="P:methylation"/>
    <property type="evidence" value="ECO:0007669"/>
    <property type="project" value="UniProtKB-KW"/>
</dbReference>
<dbReference type="PANTHER" id="PTHR10738">
    <property type="entry name" value="PROTEIN ARGININE N-METHYLTRANSFERASE 5"/>
    <property type="match status" value="1"/>
</dbReference>
<feature type="active site" description="Proton donor/acceptor" evidence="5">
    <location>
        <position position="449"/>
    </location>
</feature>
<evidence type="ECO:0000313" key="12">
    <source>
        <dbReference type="Proteomes" id="UP000525078"/>
    </source>
</evidence>
<proteinExistence type="inferred from homology"/>
<comment type="similarity">
    <text evidence="4">Belongs to the class I-like SAM-binding methyltransferase superfamily.</text>
</comment>
<feature type="active site" description="Proton donor/acceptor" evidence="5">
    <location>
        <position position="458"/>
    </location>
</feature>
<dbReference type="PROSITE" id="PS51678">
    <property type="entry name" value="SAM_MT_PRMT"/>
    <property type="match status" value="1"/>
</dbReference>
<evidence type="ECO:0000313" key="11">
    <source>
        <dbReference type="EMBL" id="KAF4382164.1"/>
    </source>
</evidence>
<dbReference type="InterPro" id="IPR035247">
    <property type="entry name" value="PRMT5_TIM"/>
</dbReference>
<evidence type="ECO:0000256" key="1">
    <source>
        <dbReference type="ARBA" id="ARBA00022603"/>
    </source>
</evidence>
<keyword evidence="3 4" id="KW-0949">S-adenosyl-L-methionine</keyword>
<feature type="binding site" evidence="6">
    <location>
        <position position="337"/>
    </location>
    <ligand>
        <name>S-adenosyl-L-methionine</name>
        <dbReference type="ChEBI" id="CHEBI:59789"/>
    </ligand>
</feature>
<dbReference type="Gene3D" id="3.40.50.150">
    <property type="entry name" value="Vaccinia Virus protein VP39"/>
    <property type="match status" value="1"/>
</dbReference>
<accession>A0A7J6GGY1</accession>
<dbReference type="InterPro" id="IPR035248">
    <property type="entry name" value="PRMT5_C"/>
</dbReference>
<dbReference type="Gene3D" id="3.20.20.150">
    <property type="entry name" value="Divalent-metal-dependent TIM barrel enzymes"/>
    <property type="match status" value="1"/>
</dbReference>
<dbReference type="GO" id="GO:0006355">
    <property type="term" value="P:regulation of DNA-templated transcription"/>
    <property type="evidence" value="ECO:0007669"/>
    <property type="project" value="TreeGrafter"/>
</dbReference>
<feature type="binding site" evidence="6">
    <location>
        <begin position="346"/>
        <end position="347"/>
    </location>
    <ligand>
        <name>S-adenosyl-L-methionine</name>
        <dbReference type="ChEBI" id="CHEBI:59789"/>
    </ligand>
</feature>
<reference evidence="11 12" key="1">
    <citation type="journal article" date="2020" name="bioRxiv">
        <title>Sequence and annotation of 42 cannabis genomes reveals extensive copy number variation in cannabinoid synthesis and pathogen resistance genes.</title>
        <authorList>
            <person name="Mckernan K.J."/>
            <person name="Helbert Y."/>
            <person name="Kane L.T."/>
            <person name="Ebling H."/>
            <person name="Zhang L."/>
            <person name="Liu B."/>
            <person name="Eaton Z."/>
            <person name="Mclaughlin S."/>
            <person name="Kingan S."/>
            <person name="Baybayan P."/>
            <person name="Concepcion G."/>
            <person name="Jordan M."/>
            <person name="Riva A."/>
            <person name="Barbazuk W."/>
            <person name="Harkins T."/>
        </authorList>
    </citation>
    <scope>NUCLEOTIDE SEQUENCE [LARGE SCALE GENOMIC DNA]</scope>
    <source>
        <strain evidence="12">cv. Jamaican Lion 4</strain>
        <tissue evidence="11">Leaf</tissue>
    </source>
</reference>
<dbReference type="SUPFAM" id="SSF53335">
    <property type="entry name" value="S-adenosyl-L-methionine-dependent methyltransferases"/>
    <property type="match status" value="1"/>
</dbReference>
<dbReference type="FunFam" id="3.20.20.150:FF:000016">
    <property type="entry name" value="Protein arginine N-methyltransferase"/>
    <property type="match status" value="1"/>
</dbReference>
<feature type="binding site" evidence="6">
    <location>
        <begin position="433"/>
        <end position="434"/>
    </location>
    <ligand>
        <name>S-adenosyl-L-methionine</name>
        <dbReference type="ChEBI" id="CHEBI:59789"/>
    </ligand>
</feature>
<gene>
    <name evidence="11" type="ORF">F8388_008650</name>
</gene>
<dbReference type="InterPro" id="IPR035075">
    <property type="entry name" value="PRMT5"/>
</dbReference>
<evidence type="ECO:0000259" key="9">
    <source>
        <dbReference type="Pfam" id="PF17285"/>
    </source>
</evidence>
<dbReference type="InterPro" id="IPR029063">
    <property type="entry name" value="SAM-dependent_MTases_sf"/>
</dbReference>
<dbReference type="AlphaFoldDB" id="A0A7J6GGY1"/>
<sequence>MPLGERPGDKSESRYCGVETNFSHDMPQLLSNHICGAGFDFVVAQLMDPAYRPSLLQKEGGEYGALPFAGSDLVLSPSQWSSHVVGKVSSWIDLDAEDEILRLDSETTLKQEIAWASHLSLQACLLPAPKGKSCANYARCVNQILQSLNNMQLWLRIPLVKSDEDSTDSNSDQLIDSWEIWNSFRLLCEHHSRLSVALDVMSSLPSPNSLGRWFGESVRAAIVNTDSFLTNTRGYPCLSKRHQNLITGFFNHAVQVVISGKPVHNLPSGNTNLTASQSINNVDGDKRHPLRSYLDYIGYLYQKLDPIPEQERFELGYRDFLQSPLQPLMDNLEAQTYETFEKDTMKYIQYQRAVSKALLDRVPDKEASAITTVLMVVGAGRGPLVRASLQAAEETGRKLKVYAVEKNPNAVVTLHSLVKLEGWESVVTIISCDMRYWKAPEKADILVSELLGSFGDNELSPECLDGAQRFLKPDGISIPSSYTSFIQPVTASKLYNDVFTFTHPNHSTEKSNNRYTKLQFEIPSDTGSAMVHGFAGYFDATLYKDVHLGIEPSTATPNMFSWFAIFFPLRTPVCVEPGSNLEVSIESSNLITID</sequence>
<dbReference type="GO" id="GO:0016274">
    <property type="term" value="F:protein-arginine N-methyltransferase activity"/>
    <property type="evidence" value="ECO:0007669"/>
    <property type="project" value="InterPro"/>
</dbReference>
<dbReference type="Gene3D" id="2.70.160.11">
    <property type="entry name" value="Hnrnp arginine n-methyltransferase1"/>
    <property type="match status" value="1"/>
</dbReference>
<dbReference type="Pfam" id="PF05185">
    <property type="entry name" value="PRMT5"/>
    <property type="match status" value="1"/>
</dbReference>
<feature type="domain" description="PRMT5 arginine-N-methyltransferase" evidence="8">
    <location>
        <begin position="309"/>
        <end position="478"/>
    </location>
</feature>
<dbReference type="InterPro" id="IPR025799">
    <property type="entry name" value="Arg_MeTrfase"/>
</dbReference>
<evidence type="ECO:0000259" key="8">
    <source>
        <dbReference type="Pfam" id="PF05185"/>
    </source>
</evidence>
<comment type="caution">
    <text evidence="11">The sequence shown here is derived from an EMBL/GenBank/DDBJ whole genome shotgun (WGS) entry which is preliminary data.</text>
</comment>
<dbReference type="InterPro" id="IPR007857">
    <property type="entry name" value="Arg_MeTrfase_PRMT5"/>
</dbReference>
<evidence type="ECO:0000256" key="6">
    <source>
        <dbReference type="PIRSR" id="PIRSR015894-2"/>
    </source>
</evidence>
<dbReference type="Pfam" id="PF17286">
    <property type="entry name" value="PRMT5_C"/>
    <property type="match status" value="1"/>
</dbReference>
<dbReference type="GO" id="GO:0005634">
    <property type="term" value="C:nucleus"/>
    <property type="evidence" value="ECO:0007669"/>
    <property type="project" value="TreeGrafter"/>
</dbReference>
<feature type="site" description="Critical for specifying symmetric addition of methyl groups" evidence="7">
    <location>
        <position position="340"/>
    </location>
</feature>
<keyword evidence="2 4" id="KW-0808">Transferase</keyword>
<evidence type="ECO:0000259" key="10">
    <source>
        <dbReference type="Pfam" id="PF17286"/>
    </source>
</evidence>
<evidence type="ECO:0000256" key="7">
    <source>
        <dbReference type="PIRSR" id="PIRSR015894-3"/>
    </source>
</evidence>
<evidence type="ECO:0000256" key="5">
    <source>
        <dbReference type="PIRSR" id="PIRSR015894-1"/>
    </source>
</evidence>
<dbReference type="Pfam" id="PF17285">
    <property type="entry name" value="PRMT5_TIM"/>
    <property type="match status" value="1"/>
</dbReference>
<name>A0A7J6GGY1_CANSA</name>
<keyword evidence="1 4" id="KW-0489">Methyltransferase</keyword>
<dbReference type="GO" id="GO:0005829">
    <property type="term" value="C:cytosol"/>
    <property type="evidence" value="ECO:0007669"/>
    <property type="project" value="TreeGrafter"/>
</dbReference>
<organism evidence="11 12">
    <name type="scientific">Cannabis sativa</name>
    <name type="common">Hemp</name>
    <name type="synonym">Marijuana</name>
    <dbReference type="NCBI Taxonomy" id="3483"/>
    <lineage>
        <taxon>Eukaryota</taxon>
        <taxon>Viridiplantae</taxon>
        <taxon>Streptophyta</taxon>
        <taxon>Embryophyta</taxon>
        <taxon>Tracheophyta</taxon>
        <taxon>Spermatophyta</taxon>
        <taxon>Magnoliopsida</taxon>
        <taxon>eudicotyledons</taxon>
        <taxon>Gunneridae</taxon>
        <taxon>Pentapetalae</taxon>
        <taxon>rosids</taxon>
        <taxon>fabids</taxon>
        <taxon>Rosales</taxon>
        <taxon>Cannabaceae</taxon>
        <taxon>Cannabis</taxon>
    </lineage>
</organism>
<evidence type="ECO:0000256" key="3">
    <source>
        <dbReference type="ARBA" id="ARBA00022691"/>
    </source>
</evidence>
<dbReference type="Proteomes" id="UP000525078">
    <property type="component" value="Unassembled WGS sequence"/>
</dbReference>
<protein>
    <recommendedName>
        <fullName evidence="4">Protein arginine N-methyltransferase</fullName>
    </recommendedName>
</protein>
<dbReference type="EMBL" id="JAATIP010000056">
    <property type="protein sequence ID" value="KAF4382164.1"/>
    <property type="molecule type" value="Genomic_DNA"/>
</dbReference>
<feature type="binding site" evidence="6">
    <location>
        <position position="405"/>
    </location>
    <ligand>
        <name>S-adenosyl-L-methionine</name>
        <dbReference type="ChEBI" id="CHEBI:59789"/>
    </ligand>
</feature>
<dbReference type="PANTHER" id="PTHR10738:SF0">
    <property type="entry name" value="PROTEIN ARGININE N-METHYLTRANSFERASE 5"/>
    <property type="match status" value="1"/>
</dbReference>
<evidence type="ECO:0000256" key="4">
    <source>
        <dbReference type="PIRNR" id="PIRNR015894"/>
    </source>
</evidence>